<protein>
    <submittedName>
        <fullName evidence="1">Uncharacterized protein n826L</fullName>
    </submittedName>
</protein>
<evidence type="ECO:0000313" key="1">
    <source>
        <dbReference type="EMBL" id="ABT16111.1"/>
    </source>
</evidence>
<sequence length="188" mass="20409">MELPALVVILREVFHHCLLISLVVFRLHLSILSHTPAIASDTTCLEAKDVLELVLVLDAAHLETALGACKEELSTVLLGGLLFLHSVHMLFNILLHRHRRVHGIGRKACLEAIACLPKRLNALNHVLLPLLLCGVVVELHPRALGIVVHLLALIAVLDNLLKGGLLVNALGEPLNVLGSTRGHHSCFC</sequence>
<organism evidence="1 2">
    <name type="scientific">Paramecium bursaria Chlorella virus FR483</name>
    <name type="common">PBCV-FR483</name>
    <dbReference type="NCBI Taxonomy" id="399781"/>
    <lineage>
        <taxon>Viruses</taxon>
        <taxon>Varidnaviria</taxon>
        <taxon>Bamfordvirae</taxon>
        <taxon>Nucleocytoviricota</taxon>
        <taxon>Megaviricetes</taxon>
        <taxon>Algavirales</taxon>
        <taxon>Phycodnaviridae</taxon>
        <taxon>Chlorovirus</taxon>
        <taxon>Chlorovirus conductrix</taxon>
        <taxon>Paramecium bursaria Chlorella virus A1</taxon>
    </lineage>
</organism>
<dbReference type="GeneID" id="5470084"/>
<accession>A7J8I0</accession>
<dbReference type="RefSeq" id="YP_001426458.1">
    <property type="nucleotide sequence ID" value="NC_008603.1"/>
</dbReference>
<evidence type="ECO:0000313" key="2">
    <source>
        <dbReference type="Proteomes" id="UP000204095"/>
    </source>
</evidence>
<reference evidence="1 2" key="1">
    <citation type="journal article" date="2007" name="Virology">
        <title>Sequence and annotation of the 314-kb MT325 and the 321-kb FR483 viruses that infect Chlorella Pbi.</title>
        <authorList>
            <person name="Fitzgerald L.A."/>
            <person name="Graves M.V."/>
            <person name="Li X."/>
            <person name="Feldblyum T."/>
            <person name="Hartigan J."/>
            <person name="Van Etten J.L."/>
        </authorList>
    </citation>
    <scope>NUCLEOTIDE SEQUENCE [LARGE SCALE GENOMIC DNA]</scope>
    <source>
        <strain evidence="1 2">FR483</strain>
    </source>
</reference>
<proteinExistence type="predicted"/>
<dbReference type="Proteomes" id="UP000204095">
    <property type="component" value="Segment"/>
</dbReference>
<dbReference type="EMBL" id="DQ890022">
    <property type="protein sequence ID" value="ABT16111.1"/>
    <property type="molecule type" value="Genomic_DNA"/>
</dbReference>
<name>A7J8I0_PBCVF</name>
<dbReference type="KEGG" id="vg:5470084"/>
<gene>
    <name evidence="1" type="primary">n826L</name>
    <name evidence="1" type="ORF">FR483_n826L</name>
</gene>
<organismHost>
    <name type="scientific">Paramecium bursaria</name>
    <dbReference type="NCBI Taxonomy" id="74790"/>
</organismHost>